<keyword evidence="6" id="KW-1185">Reference proteome</keyword>
<evidence type="ECO:0000313" key="6">
    <source>
        <dbReference type="Proteomes" id="UP000190625"/>
    </source>
</evidence>
<comment type="subcellular location">
    <subcellularLocation>
        <location evidence="2">Gas vesicle</location>
    </subcellularLocation>
</comment>
<reference evidence="6" key="1">
    <citation type="submission" date="2017-02" db="EMBL/GenBank/DDBJ databases">
        <authorList>
            <person name="Varghese N."/>
            <person name="Submissions S."/>
        </authorList>
    </citation>
    <scope>NUCLEOTIDE SEQUENCE [LARGE SCALE GENOMIC DNA]</scope>
    <source>
        <strain evidence="6">ATCC BAA-73</strain>
    </source>
</reference>
<gene>
    <name evidence="5" type="ORF">SAMN02745118_01714</name>
</gene>
<dbReference type="InterPro" id="IPR009430">
    <property type="entry name" value="GvpL/GvpF"/>
</dbReference>
<dbReference type="Pfam" id="PF06386">
    <property type="entry name" value="GvpL_GvpF"/>
    <property type="match status" value="1"/>
</dbReference>
<dbReference type="GO" id="GO:0031412">
    <property type="term" value="P:gas vesicle organization"/>
    <property type="evidence" value="ECO:0007669"/>
    <property type="project" value="InterPro"/>
</dbReference>
<organism evidence="5 6">
    <name type="scientific">Selenihalanaerobacter shriftii</name>
    <dbReference type="NCBI Taxonomy" id="142842"/>
    <lineage>
        <taxon>Bacteria</taxon>
        <taxon>Bacillati</taxon>
        <taxon>Bacillota</taxon>
        <taxon>Clostridia</taxon>
        <taxon>Halanaerobiales</taxon>
        <taxon>Halobacteroidaceae</taxon>
        <taxon>Selenihalanaerobacter</taxon>
    </lineage>
</organism>
<dbReference type="Proteomes" id="UP000190625">
    <property type="component" value="Unassembled WGS sequence"/>
</dbReference>
<protein>
    <submittedName>
        <fullName evidence="5">Gas vesicle synthesis protein GvpL/GvpF</fullName>
    </submittedName>
</protein>
<dbReference type="OrthoDB" id="146444at2"/>
<name>A0A1T4N6D8_9FIRM</name>
<dbReference type="PANTHER" id="PTHR36852">
    <property type="entry name" value="PROTEIN GVPL 2"/>
    <property type="match status" value="1"/>
</dbReference>
<dbReference type="EMBL" id="FUWM01000013">
    <property type="protein sequence ID" value="SJZ74839.1"/>
    <property type="molecule type" value="Genomic_DNA"/>
</dbReference>
<evidence type="ECO:0000256" key="4">
    <source>
        <dbReference type="SAM" id="Coils"/>
    </source>
</evidence>
<dbReference type="STRING" id="142842.SAMN02745118_01714"/>
<feature type="coiled-coil region" evidence="4">
    <location>
        <begin position="132"/>
        <end position="159"/>
    </location>
</feature>
<dbReference type="PANTHER" id="PTHR36852:SF1">
    <property type="entry name" value="PROTEIN GVPL 2"/>
    <property type="match status" value="1"/>
</dbReference>
<keyword evidence="1" id="KW-0304">Gas vesicle</keyword>
<dbReference type="GO" id="GO:0031411">
    <property type="term" value="C:gas vesicle"/>
    <property type="evidence" value="ECO:0007669"/>
    <property type="project" value="UniProtKB-SubCell"/>
</dbReference>
<evidence type="ECO:0000256" key="2">
    <source>
        <dbReference type="ARBA" id="ARBA00035108"/>
    </source>
</evidence>
<sequence length="268" mass="31714">MSDGLYLYCILNSPKEFKINLLGIDGLHQPYVIPYQEVGILVSKISLNDFSQRELERKIRNLEWLYEKANRHEMIVEEAMEWTSVIPIIFGTIFEEETTLKKSIHRSLPEIKKTFKVIKGHEEWGLKLYCDFLELRDNLVNLSSEVKKIEERLHNSNEETANFLKRRLEMELDNRLEDKALEVMEEIYESLATIATKSQLNELLEVEIIDDDKPMILNSVYLVKKDDLSSFIFRLKELEDKYSGFGFYFYYSGPWPPYNFSHLEFNDS</sequence>
<proteinExistence type="inferred from homology"/>
<accession>A0A1T4N6D8</accession>
<evidence type="ECO:0000313" key="5">
    <source>
        <dbReference type="EMBL" id="SJZ74839.1"/>
    </source>
</evidence>
<comment type="similarity">
    <text evidence="3">Belongs to the gas vesicle GvpF/GvpL family.</text>
</comment>
<keyword evidence="4" id="KW-0175">Coiled coil</keyword>
<dbReference type="AlphaFoldDB" id="A0A1T4N6D8"/>
<evidence type="ECO:0000256" key="3">
    <source>
        <dbReference type="ARBA" id="ARBA00035643"/>
    </source>
</evidence>
<dbReference type="RefSeq" id="WP_078810178.1">
    <property type="nucleotide sequence ID" value="NZ_FUWM01000013.1"/>
</dbReference>
<evidence type="ECO:0000256" key="1">
    <source>
        <dbReference type="ARBA" id="ARBA00022987"/>
    </source>
</evidence>